<evidence type="ECO:0000259" key="4">
    <source>
        <dbReference type="PROSITE" id="PS51037"/>
    </source>
</evidence>
<dbReference type="InterPro" id="IPR055129">
    <property type="entry name" value="YEATS_dom"/>
</dbReference>
<organism evidence="5 6">
    <name type="scientific">Ceriporiopsis subvermispora (strain B)</name>
    <name type="common">White-rot fungus</name>
    <name type="synonym">Gelatoporia subvermispora</name>
    <dbReference type="NCBI Taxonomy" id="914234"/>
    <lineage>
        <taxon>Eukaryota</taxon>
        <taxon>Fungi</taxon>
        <taxon>Dikarya</taxon>
        <taxon>Basidiomycota</taxon>
        <taxon>Agaricomycotina</taxon>
        <taxon>Agaricomycetes</taxon>
        <taxon>Polyporales</taxon>
        <taxon>Gelatoporiaceae</taxon>
        <taxon>Gelatoporia</taxon>
    </lineage>
</organism>
<dbReference type="PROSITE" id="PS51037">
    <property type="entry name" value="YEATS"/>
    <property type="match status" value="1"/>
</dbReference>
<reference evidence="5 6" key="1">
    <citation type="journal article" date="2012" name="Proc. Natl. Acad. Sci. U.S.A.">
        <title>Comparative genomics of Ceriporiopsis subvermispora and Phanerochaete chrysosporium provide insight into selective ligninolysis.</title>
        <authorList>
            <person name="Fernandez-Fueyo E."/>
            <person name="Ruiz-Duenas F.J."/>
            <person name="Ferreira P."/>
            <person name="Floudas D."/>
            <person name="Hibbett D.S."/>
            <person name="Canessa P."/>
            <person name="Larrondo L.F."/>
            <person name="James T.Y."/>
            <person name="Seelenfreund D."/>
            <person name="Lobos S."/>
            <person name="Polanco R."/>
            <person name="Tello M."/>
            <person name="Honda Y."/>
            <person name="Watanabe T."/>
            <person name="Watanabe T."/>
            <person name="Ryu J.S."/>
            <person name="Kubicek C.P."/>
            <person name="Schmoll M."/>
            <person name="Gaskell J."/>
            <person name="Hammel K.E."/>
            <person name="St John F.J."/>
            <person name="Vanden Wymelenberg A."/>
            <person name="Sabat G."/>
            <person name="Splinter BonDurant S."/>
            <person name="Syed K."/>
            <person name="Yadav J.S."/>
            <person name="Doddapaneni H."/>
            <person name="Subramanian V."/>
            <person name="Lavin J.L."/>
            <person name="Oguiza J.A."/>
            <person name="Perez G."/>
            <person name="Pisabarro A.G."/>
            <person name="Ramirez L."/>
            <person name="Santoyo F."/>
            <person name="Master E."/>
            <person name="Coutinho P.M."/>
            <person name="Henrissat B."/>
            <person name="Lombard V."/>
            <person name="Magnuson J.K."/>
            <person name="Kuees U."/>
            <person name="Hori C."/>
            <person name="Igarashi K."/>
            <person name="Samejima M."/>
            <person name="Held B.W."/>
            <person name="Barry K.W."/>
            <person name="LaButti K.M."/>
            <person name="Lapidus A."/>
            <person name="Lindquist E.A."/>
            <person name="Lucas S.M."/>
            <person name="Riley R."/>
            <person name="Salamov A.A."/>
            <person name="Hoffmeister D."/>
            <person name="Schwenk D."/>
            <person name="Hadar Y."/>
            <person name="Yarden O."/>
            <person name="de Vries R.P."/>
            <person name="Wiebenga A."/>
            <person name="Stenlid J."/>
            <person name="Eastwood D."/>
            <person name="Grigoriev I.V."/>
            <person name="Berka R.M."/>
            <person name="Blanchette R.A."/>
            <person name="Kersten P."/>
            <person name="Martinez A.T."/>
            <person name="Vicuna R."/>
            <person name="Cullen D."/>
        </authorList>
    </citation>
    <scope>NUCLEOTIDE SEQUENCE [LARGE SCALE GENOMIC DNA]</scope>
    <source>
        <strain evidence="5 6">B</strain>
    </source>
</reference>
<dbReference type="InterPro" id="IPR058706">
    <property type="entry name" value="zf-C2H2_AHC1-like"/>
</dbReference>
<evidence type="ECO:0000313" key="6">
    <source>
        <dbReference type="Proteomes" id="UP000016930"/>
    </source>
</evidence>
<keyword evidence="1 2" id="KW-0539">Nucleus</keyword>
<feature type="region of interest" description="Disordered" evidence="3">
    <location>
        <begin position="1"/>
        <end position="32"/>
    </location>
</feature>
<dbReference type="EMBL" id="KB445793">
    <property type="protein sequence ID" value="EMD40023.1"/>
    <property type="molecule type" value="Genomic_DNA"/>
</dbReference>
<dbReference type="STRING" id="914234.M2QSL7"/>
<dbReference type="Pfam" id="PF22951">
    <property type="entry name" value="3HBD"/>
    <property type="match status" value="1"/>
</dbReference>
<evidence type="ECO:0000313" key="5">
    <source>
        <dbReference type="EMBL" id="EMD40023.1"/>
    </source>
</evidence>
<proteinExistence type="predicted"/>
<dbReference type="InterPro" id="IPR038704">
    <property type="entry name" value="YEAST_sf"/>
</dbReference>
<feature type="region of interest" description="Disordered" evidence="3">
    <location>
        <begin position="123"/>
        <end position="151"/>
    </location>
</feature>
<keyword evidence="6" id="KW-1185">Reference proteome</keyword>
<dbReference type="Proteomes" id="UP000016930">
    <property type="component" value="Unassembled WGS sequence"/>
</dbReference>
<evidence type="ECO:0000256" key="2">
    <source>
        <dbReference type="PROSITE-ProRule" id="PRU00376"/>
    </source>
</evidence>
<sequence>MNSYSPTHDDVGVRPAKRRKRSPSDSVHEHSASSIHRQIILEEVDLEIGLRERLSETIQSRLTWALILQETFSRELRSQAGGSSELHSAALDALDAIEVPCDIIWDREPRFLAQLPTTLEPQPVSSVPIHADSRPASAYTPRPSTIRTRGLPRAPLQPAKKLLFLRNTDTDPPEVVKLACPDCSRSDFSNLQGLLNHCRIRHNREYGSHDECIRSCAVLVPDEERDWVVASGIELPGVSLPSLRRLFELAVGAGASSFISNTQEIPRAQEQIREPDTEPTEVAKDELERTGTPITKSLGYHEDTPALAPFLGRAPKKRVIHVHGNEDDVIDIFGNDGSLTDKKVQKRWHMRHAHRNIARPALEIPETAFAAEEVSNFSTETPSNSGVGTSDVQHGRSPTAVGLTGVGVAGTRFHITARITIADSSRWIPPTRRPKLQAQCTHQWRLVVSSPSYSLHITSILRKLTITCVTDPPPSAFTQPITLDGPPFIATSSTDKPFLAKLSFEWAGDANPPMDVEHWVELDPIHTGYPVTGEEQLLDVELDRNTELLPVRDIDKPVTWDAHLISDEVHDAPVPSQQNDSAEPDYVVALKTLLPQFPMTLKDVKGRMLSHPPYTLVSNSSHFRKLVEGRRKAIEVGRARALRDAYAQYVASHPEKGACVPLSTADVYHWLEDEGHLPRAPGTTMAATARTKQRMQETDLGPAGSEVFCRRCGLHRQYHPNMVKSEPFDSGAASETAWTQPVSLGISANTFACTSFSVEDVMLPLVDASRLTLQRPSTAGHDPPYGLSPAIFAAPRLSPTAVQYSSRSLVESADPRVMTAIRSLLSSTGLVRRSDGIASFIDGQISELAQLPKSVTEDALAPFALLALLTRCLVRLLVRG</sequence>
<evidence type="ECO:0000256" key="3">
    <source>
        <dbReference type="SAM" id="MobiDB-lite"/>
    </source>
</evidence>
<comment type="subcellular location">
    <subcellularLocation>
        <location evidence="2">Nucleus</location>
    </subcellularLocation>
</comment>
<feature type="compositionally biased region" description="Basic and acidic residues" evidence="3">
    <location>
        <begin position="22"/>
        <end position="31"/>
    </location>
</feature>
<feature type="non-terminal residue" evidence="5">
    <location>
        <position position="880"/>
    </location>
</feature>
<dbReference type="OrthoDB" id="1741717at2759"/>
<dbReference type="HOGENOM" id="CLU_012846_0_0_1"/>
<dbReference type="AlphaFoldDB" id="M2QSL7"/>
<dbReference type="Pfam" id="PF25909">
    <property type="entry name" value="zf-C2H2_AHC1"/>
    <property type="match status" value="1"/>
</dbReference>
<dbReference type="Gene3D" id="2.60.40.1970">
    <property type="entry name" value="YEATS domain"/>
    <property type="match status" value="1"/>
</dbReference>
<dbReference type="GO" id="GO:0005634">
    <property type="term" value="C:nucleus"/>
    <property type="evidence" value="ECO:0007669"/>
    <property type="project" value="UniProtKB-SubCell"/>
</dbReference>
<protein>
    <recommendedName>
        <fullName evidence="4">YEATS domain-containing protein</fullName>
    </recommendedName>
</protein>
<dbReference type="InterPro" id="IPR055127">
    <property type="entry name" value="YEATS2_3HBD"/>
</dbReference>
<evidence type="ECO:0000256" key="1">
    <source>
        <dbReference type="ARBA" id="ARBA00023242"/>
    </source>
</evidence>
<gene>
    <name evidence="5" type="ORF">CERSUDRAFT_132801</name>
</gene>
<name>M2QSL7_CERS8</name>
<accession>M2QSL7</accession>
<feature type="domain" description="YEATS" evidence="4">
    <location>
        <begin position="409"/>
        <end position="552"/>
    </location>
</feature>